<dbReference type="Proteomes" id="UP001057402">
    <property type="component" value="Chromosome 4"/>
</dbReference>
<evidence type="ECO:0000313" key="1">
    <source>
        <dbReference type="EMBL" id="KAI4376223.1"/>
    </source>
</evidence>
<proteinExistence type="predicted"/>
<name>A0ACB9RCJ4_9MYRT</name>
<sequence length="1929" mass="210198">MESGSAADQQPLQSQPEAAEDKKSGDDAAGEEEEEEALVVGKAQSLMDKITASPDTPPNPRILHALSSLVEAQESRFLERADSSSANARASHAVGRLGNLIRDNDEFFELISSKYLSEARYSPAVQAAAVRLLMGISSTWTYPHVFEDATLDNLKRWAMEDGGDRFPSELARKTASDFEMLKTYSTGLLAASLSGGAQLVEDVLTCGLSAKLMRYLRLRVLGESTQRDSGHGMDNKTSSSSRGRARQPVDVARFDDSRRSNERPLEDQICERNQDGAMCGQTRDRSRGIDVQPPDKFGEGPDSCDGDAAGDDRWNDQDSWDEEVEPDFDDISIDDSSRRKLQHGLGKAKGKGWTNEARDQNKASPGSGSHLGIDKVSRGKNSSRQLELKRVWDAQRLSSRLPAESLTMDKDEYMEFIGDCKVGTKDFSDLVKEAVKAAEAEARKAQASAEAIKAATAAAAEVVKSAAIEEYKKTSNEDAAVLAASKAASTVIEAAITVEASRNAKSAPVNSAEQTAIADTNEEITDYFILDKESLAQLREKYCIQCLEILGEYIEVLGPVLHEKGVDVCLALLQRSSCDEPKKIATLLPDVMKLICALAAHRKFAALFVDRGGIQKLLAVPRVEQTFFGLSSCLFTIGSLQGIMERVCALPSEMVRQVVELGIQILDCPQDQAKKNSAIFFSVAFVFRAILDAFDAQDGLQKLLGILNEAASVRSGVTNASLGIAGSASLRHDRSPAEVLTSSEKQIAYHTCVALRQYFRAHFLLIVDSIRPTKTYRNAPRSTSSTRAVYKPLDLSNEAIDAVFLLLQKDRKLGPAFVRVRWPIVDRFLASNGHVTMLELCQAPPVERYLHDLLQYALGVLHIVSLIPQSRKMIVNATLTNGRLGIAVILDAANIASTYVDPEIIQPALNVLINLVCPPPSISNRPPMPSQNPLNVSSQPSNGLAVDTREKSSNVDRVVCMNADIDPRERNGDASTADRGASGATTTQSSTSQSSVSATNSGLVGDRRISLGAGAGSAGLAAQLEQGYRQARDAVRANNGIKVLLHLLQPRVYSPPAALDCIRALACRVLLGLARDDTIAHILTKLQVGKKLSELIRDTGSQTLGNEQGRWQAELAQVAIELISILTNSGRASTLAATDAATPTLRRIERAAIAAATPITYHARELLLLIHEHLQASGLVGSAALLLKEAQLTPLSPSLSFSTSGQESSMQIQWPSGRSPGGFLLGKAKTQNENLRFLRDFSESSSKKKSLAFSPALGLQSSFQAPLSDVNKCSGGKLSISRRYSARAFVCDSSSEHAIQHSLDDDTQCKTPIILPLKRKHSDLKDSSLPTSGKRLQTGEHGQKSPVCVTPSTYRKSSDPFGFFTPHSGNKELYMQSCGNNLSEFSASEDGKQFIRPIGNMSSTDHGYSSELHSTNTERLTLDSLVVQYLKHLHRQCPAPVTTLPPLSLLHPHVCPEPKRSLDAPSNVTARLGTREFRKMYGGVHGNRKDRQFIFSRFRPWRTCRDDTSVPLTCMAFLADSSHIAVGSHAGELKIFDTNSNGALDSCLSHQSPVMLIESSLTSDAQLLLSSSIQDVRLWDATSISSGPWHSFEGCKAARFSHSGSHFAALSSNSSVKEILLYDIQTYQVELRLSDTSTGFSSRGNVYPLIHFSPSDTMLLWNGVLWDRRVSGPVHRFDQLTDYGGGGFHPAGNEVIVNSEVWDLRKYKLLRSVPSLNQTSITFNGRGDIIYAVLRRNLEDVMSAVHTRRAKNALFSVFQTIDAVNYSDIATVPVDRCVLDLATEPTDSCIGLITLDDQEEMISSARIYEIGRRRPTDDDSDRDDAETEDDEDDDDDDDEDASLDPILGTSLDGDSDSDPDNMSYGDNSVSDLDEDDDGDFVLDELEFDDGTGMLEIVTEGDEDDDDGSQMVESFSSGDEEELLGDGFRF</sequence>
<dbReference type="EMBL" id="CM042883">
    <property type="protein sequence ID" value="KAI4376223.1"/>
    <property type="molecule type" value="Genomic_DNA"/>
</dbReference>
<accession>A0ACB9RCJ4</accession>
<gene>
    <name evidence="1" type="ORF">MLD38_014009</name>
</gene>
<organism evidence="1 2">
    <name type="scientific">Melastoma candidum</name>
    <dbReference type="NCBI Taxonomy" id="119954"/>
    <lineage>
        <taxon>Eukaryota</taxon>
        <taxon>Viridiplantae</taxon>
        <taxon>Streptophyta</taxon>
        <taxon>Embryophyta</taxon>
        <taxon>Tracheophyta</taxon>
        <taxon>Spermatophyta</taxon>
        <taxon>Magnoliopsida</taxon>
        <taxon>eudicotyledons</taxon>
        <taxon>Gunneridae</taxon>
        <taxon>Pentapetalae</taxon>
        <taxon>rosids</taxon>
        <taxon>malvids</taxon>
        <taxon>Myrtales</taxon>
        <taxon>Melastomataceae</taxon>
        <taxon>Melastomatoideae</taxon>
        <taxon>Melastomateae</taxon>
        <taxon>Melastoma</taxon>
    </lineage>
</organism>
<comment type="caution">
    <text evidence="1">The sequence shown here is derived from an EMBL/GenBank/DDBJ whole genome shotgun (WGS) entry which is preliminary data.</text>
</comment>
<evidence type="ECO:0000313" key="2">
    <source>
        <dbReference type="Proteomes" id="UP001057402"/>
    </source>
</evidence>
<reference evidence="2" key="1">
    <citation type="journal article" date="2023" name="Front. Plant Sci.">
        <title>Chromosomal-level genome assembly of Melastoma candidum provides insights into trichome evolution.</title>
        <authorList>
            <person name="Zhong Y."/>
            <person name="Wu W."/>
            <person name="Sun C."/>
            <person name="Zou P."/>
            <person name="Liu Y."/>
            <person name="Dai S."/>
            <person name="Zhou R."/>
        </authorList>
    </citation>
    <scope>NUCLEOTIDE SEQUENCE [LARGE SCALE GENOMIC DNA]</scope>
</reference>
<protein>
    <submittedName>
        <fullName evidence="1">Uncharacterized protein</fullName>
    </submittedName>
</protein>
<keyword evidence="2" id="KW-1185">Reference proteome</keyword>